<organism evidence="1 2">
    <name type="scientific">Colletotrichum musicola</name>
    <dbReference type="NCBI Taxonomy" id="2175873"/>
    <lineage>
        <taxon>Eukaryota</taxon>
        <taxon>Fungi</taxon>
        <taxon>Dikarya</taxon>
        <taxon>Ascomycota</taxon>
        <taxon>Pezizomycotina</taxon>
        <taxon>Sordariomycetes</taxon>
        <taxon>Hypocreomycetidae</taxon>
        <taxon>Glomerellales</taxon>
        <taxon>Glomerellaceae</taxon>
        <taxon>Colletotrichum</taxon>
        <taxon>Colletotrichum orchidearum species complex</taxon>
    </lineage>
</organism>
<sequence>MTNLRVGNDLRDGLACPYLKHDPQTYGRRKTCRGSSFTSIHRLKTQKQKPNCPRCHEIFASESGVKNHLKSRTPCEVTQGPAVEGFNALQEKELRSKKRVPGVATDKDNWDRIFKVLFPDCVEMPSHAYNLRFWDDSSDDEENGCSSYDWHYWNYKSKNTIDPEVLSELRDEFYLGVEDAVGGSFTPERKRKLMDVSKDFAIKMLKHAKEDHGRDKGKGLPDVREVQESTIEPTAKLASNQVHEEGGSLSSILAKVSEWEGGNRGHGEAQPMAVQDISEANHPEGDLQHSILAGTSSFDELFGNFELNAEPDFNALFAAYEDQTISDWNHAAAPPFDAPGDVSGAVYEGEAAEIVRESR</sequence>
<dbReference type="Proteomes" id="UP000639643">
    <property type="component" value="Unassembled WGS sequence"/>
</dbReference>
<accession>A0A8H6JUH8</accession>
<protein>
    <recommendedName>
        <fullName evidence="3">C2H2-type domain-containing protein</fullName>
    </recommendedName>
</protein>
<dbReference type="AlphaFoldDB" id="A0A8H6JUH8"/>
<reference evidence="1" key="1">
    <citation type="journal article" date="2020" name="Phytopathology">
        <title>Genome Sequence Resources of Colletotrichum truncatum, C. plurivorum, C. musicola, and C. sojae: Four Species Pathogenic to Soybean (Glycine max).</title>
        <authorList>
            <person name="Rogerio F."/>
            <person name="Boufleur T.R."/>
            <person name="Ciampi-Guillardi M."/>
            <person name="Sukno S.A."/>
            <person name="Thon M.R."/>
            <person name="Massola Junior N.S."/>
            <person name="Baroncelli R."/>
        </authorList>
    </citation>
    <scope>NUCLEOTIDE SEQUENCE</scope>
    <source>
        <strain evidence="1">LFN0074</strain>
    </source>
</reference>
<dbReference type="PANTHER" id="PTHR38166">
    <property type="entry name" value="C2H2-TYPE DOMAIN-CONTAINING PROTEIN-RELATED"/>
    <property type="match status" value="1"/>
</dbReference>
<gene>
    <name evidence="1" type="ORF">CMUS01_11725</name>
</gene>
<comment type="caution">
    <text evidence="1">The sequence shown here is derived from an EMBL/GenBank/DDBJ whole genome shotgun (WGS) entry which is preliminary data.</text>
</comment>
<evidence type="ECO:0000313" key="2">
    <source>
        <dbReference type="Proteomes" id="UP000639643"/>
    </source>
</evidence>
<dbReference type="PANTHER" id="PTHR38166:SF1">
    <property type="entry name" value="C2H2-TYPE DOMAIN-CONTAINING PROTEIN"/>
    <property type="match status" value="1"/>
</dbReference>
<dbReference type="EMBL" id="WIGM01000614">
    <property type="protein sequence ID" value="KAF6819430.1"/>
    <property type="molecule type" value="Genomic_DNA"/>
</dbReference>
<proteinExistence type="predicted"/>
<evidence type="ECO:0000313" key="1">
    <source>
        <dbReference type="EMBL" id="KAF6819430.1"/>
    </source>
</evidence>
<dbReference type="OrthoDB" id="4161727at2759"/>
<keyword evidence="2" id="KW-1185">Reference proteome</keyword>
<evidence type="ECO:0008006" key="3">
    <source>
        <dbReference type="Google" id="ProtNLM"/>
    </source>
</evidence>
<name>A0A8H6JUH8_9PEZI</name>